<dbReference type="AlphaFoldDB" id="A0A238D0I0"/>
<evidence type="ECO:0000313" key="1">
    <source>
        <dbReference type="EMBL" id="SBP86575.1"/>
    </source>
</evidence>
<dbReference type="EMBL" id="FLMQ01000045">
    <property type="protein sequence ID" value="SBP86948.1"/>
    <property type="molecule type" value="Genomic_DNA"/>
</dbReference>
<dbReference type="EMBL" id="FLMQ01000034">
    <property type="protein sequence ID" value="SBP86575.1"/>
    <property type="molecule type" value="Genomic_DNA"/>
</dbReference>
<reference evidence="2 4" key="1">
    <citation type="submission" date="2016-06" db="EMBL/GenBank/DDBJ databases">
        <authorList>
            <person name="Kjaerup R.B."/>
            <person name="Dalgaard T.S."/>
            <person name="Juul-Madsen H.R."/>
        </authorList>
    </citation>
    <scope>NUCLEOTIDE SEQUENCE [LARGE SCALE GENOMIC DNA]</scope>
    <source>
        <strain evidence="2 4">DSM 16361</strain>
    </source>
</reference>
<dbReference type="Proteomes" id="UP000214566">
    <property type="component" value="Unassembled WGS sequence"/>
</dbReference>
<organism evidence="2 4">
    <name type="scientific">Thiomonas delicata</name>
    <name type="common">Thiomonas cuprina</name>
    <dbReference type="NCBI Taxonomy" id="364030"/>
    <lineage>
        <taxon>Bacteria</taxon>
        <taxon>Pseudomonadati</taxon>
        <taxon>Pseudomonadota</taxon>
        <taxon>Betaproteobacteria</taxon>
        <taxon>Burkholderiales</taxon>
        <taxon>Thiomonas</taxon>
    </lineage>
</organism>
<evidence type="ECO:0000313" key="4">
    <source>
        <dbReference type="Proteomes" id="UP000214566"/>
    </source>
</evidence>
<evidence type="ECO:0000313" key="3">
    <source>
        <dbReference type="EMBL" id="SBP86948.1"/>
    </source>
</evidence>
<accession>A0A238D0I0</accession>
<dbReference type="EMBL" id="FLMQ01000042">
    <property type="protein sequence ID" value="SBP86752.1"/>
    <property type="molecule type" value="Genomic_DNA"/>
</dbReference>
<proteinExistence type="predicted"/>
<protein>
    <submittedName>
        <fullName evidence="2">Uncharacterized protein</fullName>
    </submittedName>
</protein>
<keyword evidence="4" id="KW-1185">Reference proteome</keyword>
<name>A0A238D0I0_THIDL</name>
<evidence type="ECO:0000313" key="2">
    <source>
        <dbReference type="EMBL" id="SBP86752.1"/>
    </source>
</evidence>
<gene>
    <name evidence="1" type="ORF">THIARS_40204</name>
    <name evidence="2" type="ORF">THIARS_470002</name>
    <name evidence="3" type="ORF">THIARS_50196</name>
</gene>
<sequence length="37" mass="4039">MKVQNASDLHLEFLQRLSAAVEPPTPARLTSFAAIQS</sequence>